<comment type="cofactor">
    <cofactor evidence="1">
        <name>Mn(2+)</name>
        <dbReference type="ChEBI" id="CHEBI:29035"/>
    </cofactor>
</comment>
<comment type="subcellular location">
    <subcellularLocation>
        <location evidence="2">Cytoplasm</location>
        <location evidence="2">P-body</location>
    </subcellularLocation>
</comment>
<protein>
    <submittedName>
        <fullName evidence="13">LAMI_0B02058g1_1</fullName>
    </submittedName>
</protein>
<evidence type="ECO:0000256" key="10">
    <source>
        <dbReference type="ARBA" id="ARBA00023211"/>
    </source>
</evidence>
<evidence type="ECO:0000256" key="6">
    <source>
        <dbReference type="ARBA" id="ARBA00022723"/>
    </source>
</evidence>
<feature type="compositionally biased region" description="Polar residues" evidence="11">
    <location>
        <begin position="697"/>
        <end position="709"/>
    </location>
</feature>
<dbReference type="GO" id="GO:0003723">
    <property type="term" value="F:RNA binding"/>
    <property type="evidence" value="ECO:0007669"/>
    <property type="project" value="UniProtKB-KW"/>
</dbReference>
<evidence type="ECO:0000259" key="12">
    <source>
        <dbReference type="PROSITE" id="PS51462"/>
    </source>
</evidence>
<dbReference type="SUPFAM" id="SSF140586">
    <property type="entry name" value="Dcp2 domain-like"/>
    <property type="match status" value="1"/>
</dbReference>
<evidence type="ECO:0000256" key="2">
    <source>
        <dbReference type="ARBA" id="ARBA00004201"/>
    </source>
</evidence>
<dbReference type="Pfam" id="PF05026">
    <property type="entry name" value="DCP2"/>
    <property type="match status" value="1"/>
</dbReference>
<dbReference type="CDD" id="cd03672">
    <property type="entry name" value="NUDIX_Dcp2p_Nudt20"/>
    <property type="match status" value="1"/>
</dbReference>
<dbReference type="PANTHER" id="PTHR23114:SF17">
    <property type="entry name" value="M7GPPPN-MRNA HYDROLASE"/>
    <property type="match status" value="1"/>
</dbReference>
<keyword evidence="9" id="KW-0866">Nonsense-mediated mRNA decay</keyword>
<feature type="domain" description="Nudix hydrolase" evidence="12">
    <location>
        <begin position="101"/>
        <end position="240"/>
    </location>
</feature>
<keyword evidence="6" id="KW-0479">Metal-binding</keyword>
<dbReference type="FunFam" id="3.90.79.10:FF:000045">
    <property type="entry name" value="mRNA-decapping enzyme 2"/>
    <property type="match status" value="1"/>
</dbReference>
<keyword evidence="14" id="KW-1185">Reference proteome</keyword>
<feature type="compositionally biased region" description="Polar residues" evidence="11">
    <location>
        <begin position="778"/>
        <end position="794"/>
    </location>
</feature>
<dbReference type="InterPro" id="IPR000086">
    <property type="entry name" value="NUDIX_hydrolase_dom"/>
</dbReference>
<dbReference type="Gene3D" id="3.90.79.10">
    <property type="entry name" value="Nucleoside Triphosphate Pyrophosphohydrolase"/>
    <property type="match status" value="1"/>
</dbReference>
<dbReference type="Proteomes" id="UP000191024">
    <property type="component" value="Chromosome B"/>
</dbReference>
<dbReference type="STRING" id="1230905.A0A1G4ITR8"/>
<gene>
    <name evidence="13" type="ORF">LAMI_0B02058G</name>
</gene>
<evidence type="ECO:0000256" key="7">
    <source>
        <dbReference type="ARBA" id="ARBA00022801"/>
    </source>
</evidence>
<feature type="region of interest" description="Disordered" evidence="11">
    <location>
        <begin position="775"/>
        <end position="794"/>
    </location>
</feature>
<feature type="region of interest" description="Disordered" evidence="11">
    <location>
        <begin position="486"/>
        <end position="542"/>
    </location>
</feature>
<dbReference type="GO" id="GO:0000184">
    <property type="term" value="P:nuclear-transcribed mRNA catabolic process, nonsense-mediated decay"/>
    <property type="evidence" value="ECO:0007669"/>
    <property type="project" value="UniProtKB-KW"/>
</dbReference>
<dbReference type="InterPro" id="IPR044099">
    <property type="entry name" value="Dcp2_NUDIX"/>
</dbReference>
<dbReference type="InterPro" id="IPR015797">
    <property type="entry name" value="NUDIX_hydrolase-like_dom_sf"/>
</dbReference>
<dbReference type="SMART" id="SM01125">
    <property type="entry name" value="DCP2"/>
    <property type="match status" value="1"/>
</dbReference>
<evidence type="ECO:0000313" key="13">
    <source>
        <dbReference type="EMBL" id="SCU80377.1"/>
    </source>
</evidence>
<dbReference type="InterPro" id="IPR036189">
    <property type="entry name" value="DCP2_BoxA_sf"/>
</dbReference>
<keyword evidence="10" id="KW-0464">Manganese</keyword>
<evidence type="ECO:0000256" key="1">
    <source>
        <dbReference type="ARBA" id="ARBA00001936"/>
    </source>
</evidence>
<dbReference type="InterPro" id="IPR007722">
    <property type="entry name" value="DCP2_BoxA"/>
</dbReference>
<proteinExistence type="inferred from homology"/>
<evidence type="ECO:0000256" key="5">
    <source>
        <dbReference type="ARBA" id="ARBA00022664"/>
    </source>
</evidence>
<dbReference type="PROSITE" id="PS00893">
    <property type="entry name" value="NUDIX_BOX"/>
    <property type="match status" value="1"/>
</dbReference>
<dbReference type="SUPFAM" id="SSF55811">
    <property type="entry name" value="Nudix"/>
    <property type="match status" value="1"/>
</dbReference>
<accession>A0A1G4ITR8</accession>
<evidence type="ECO:0000256" key="9">
    <source>
        <dbReference type="ARBA" id="ARBA00023161"/>
    </source>
</evidence>
<evidence type="ECO:0000256" key="3">
    <source>
        <dbReference type="ARBA" id="ARBA00005279"/>
    </source>
</evidence>
<dbReference type="GO" id="GO:0140933">
    <property type="term" value="F:5'-(N(7)-methylguanosine 5'-triphospho)-[mRNA] hydrolase activity"/>
    <property type="evidence" value="ECO:0007669"/>
    <property type="project" value="InterPro"/>
</dbReference>
<feature type="compositionally biased region" description="Acidic residues" evidence="11">
    <location>
        <begin position="506"/>
        <end position="523"/>
    </location>
</feature>
<feature type="region of interest" description="Disordered" evidence="11">
    <location>
        <begin position="732"/>
        <end position="766"/>
    </location>
</feature>
<evidence type="ECO:0000256" key="11">
    <source>
        <dbReference type="SAM" id="MobiDB-lite"/>
    </source>
</evidence>
<feature type="compositionally biased region" description="Low complexity" evidence="11">
    <location>
        <begin position="756"/>
        <end position="766"/>
    </location>
</feature>
<organism evidence="13 14">
    <name type="scientific">Lachancea mirantina</name>
    <dbReference type="NCBI Taxonomy" id="1230905"/>
    <lineage>
        <taxon>Eukaryota</taxon>
        <taxon>Fungi</taxon>
        <taxon>Dikarya</taxon>
        <taxon>Ascomycota</taxon>
        <taxon>Saccharomycotina</taxon>
        <taxon>Saccharomycetes</taxon>
        <taxon>Saccharomycetales</taxon>
        <taxon>Saccharomycetaceae</taxon>
        <taxon>Lachancea</taxon>
    </lineage>
</organism>
<dbReference type="Pfam" id="PF00293">
    <property type="entry name" value="NUDIX"/>
    <property type="match status" value="1"/>
</dbReference>
<keyword evidence="5" id="KW-0507">mRNA processing</keyword>
<dbReference type="GO" id="GO:0006397">
    <property type="term" value="P:mRNA processing"/>
    <property type="evidence" value="ECO:0007669"/>
    <property type="project" value="UniProtKB-KW"/>
</dbReference>
<dbReference type="OrthoDB" id="18996at2759"/>
<keyword evidence="8" id="KW-0694">RNA-binding</keyword>
<dbReference type="GO" id="GO:0000932">
    <property type="term" value="C:P-body"/>
    <property type="evidence" value="ECO:0007669"/>
    <property type="project" value="UniProtKB-SubCell"/>
</dbReference>
<keyword evidence="7" id="KW-0378">Hydrolase</keyword>
<feature type="compositionally biased region" description="Polar residues" evidence="11">
    <location>
        <begin position="615"/>
        <end position="624"/>
    </location>
</feature>
<dbReference type="GO" id="GO:0000290">
    <property type="term" value="P:deadenylation-dependent decapping of nuclear-transcribed mRNA"/>
    <property type="evidence" value="ECO:0007669"/>
    <property type="project" value="InterPro"/>
</dbReference>
<name>A0A1G4ITR8_9SACH</name>
<feature type="compositionally biased region" description="Basic residues" evidence="11">
    <location>
        <begin position="395"/>
        <end position="413"/>
    </location>
</feature>
<dbReference type="PROSITE" id="PS51462">
    <property type="entry name" value="NUDIX"/>
    <property type="match status" value="1"/>
</dbReference>
<comment type="similarity">
    <text evidence="3">Belongs to the Nudix hydrolase family. DCP2 subfamily.</text>
</comment>
<evidence type="ECO:0000256" key="4">
    <source>
        <dbReference type="ARBA" id="ARBA00022490"/>
    </source>
</evidence>
<dbReference type="EMBL" id="LT598464">
    <property type="protein sequence ID" value="SCU80377.1"/>
    <property type="molecule type" value="Genomic_DNA"/>
</dbReference>
<keyword evidence="4" id="KW-0963">Cytoplasm</keyword>
<dbReference type="Gene3D" id="1.10.10.1050">
    <property type="entry name" value="Dcp2, box A domain"/>
    <property type="match status" value="1"/>
</dbReference>
<feature type="compositionally biased region" description="Pro residues" evidence="11">
    <location>
        <begin position="744"/>
        <end position="755"/>
    </location>
</feature>
<dbReference type="PANTHER" id="PTHR23114">
    <property type="entry name" value="M7GPPPN-MRNA HYDROLASE"/>
    <property type="match status" value="1"/>
</dbReference>
<dbReference type="InterPro" id="IPR020084">
    <property type="entry name" value="NUDIX_hydrolase_CS"/>
</dbReference>
<feature type="region of interest" description="Disordered" evidence="11">
    <location>
        <begin position="367"/>
        <end position="430"/>
    </location>
</feature>
<reference evidence="13 14" key="1">
    <citation type="submission" date="2016-03" db="EMBL/GenBank/DDBJ databases">
        <authorList>
            <person name="Devillers H."/>
        </authorList>
    </citation>
    <scope>NUCLEOTIDE SEQUENCE [LARGE SCALE GENOMIC DNA]</scope>
    <source>
        <strain evidence="13">CBS 11717</strain>
    </source>
</reference>
<feature type="region of interest" description="Disordered" evidence="11">
    <location>
        <begin position="598"/>
        <end position="709"/>
    </location>
</feature>
<dbReference type="GO" id="GO:0030145">
    <property type="term" value="F:manganese ion binding"/>
    <property type="evidence" value="ECO:0007669"/>
    <property type="project" value="InterPro"/>
</dbReference>
<feature type="compositionally biased region" description="Polar residues" evidence="11">
    <location>
        <begin position="654"/>
        <end position="673"/>
    </location>
</feature>
<evidence type="ECO:0000256" key="8">
    <source>
        <dbReference type="ARBA" id="ARBA00022884"/>
    </source>
</evidence>
<sequence length="829" mass="92492">MSLPLRRPLENVASLDRALEDLIVRFIINCPAEDFSSVERELFHVEEASWFYTDFIKLMNPNLPNMKIKSFAQHVIKLCPLIWKWDDRAEQALQKFSQYKKSIPVRGAAIFNKSFSKILLVKGTESDSWSFPRGKISKDENDVDCCIREVLEEINFDLTDYIDEEQFIERNIQGKNYKIFLVSGVPQDFDFKPRVRNEIEKIEWREFKKITRNGSGNGKPNARYYLVNSMIRPLTLWVKSKKQVENEDQLKSQVEEQLKVLLGIKKEDAVDPGRELLDILQKAVNPQVSNASTEQNGAGIEETHHIPPFTIPAPTFMAPPPQFQQQFPFMAFQPFAPFPFMNGSGMQIGSVPQSTSEVHDMTRPPPIPSMNVNAKPSVAEDEVQTSDSRELLNLLKKKNATPKSSPKPKMKLLRRGEEPNFNDKSPPMGEAEIQIPKTQARSDSKILLDVLKNANQPAFNESSNVNEITATNGADLLSIIKKEATTNGNNYQHPPPPKPASTFTEESSDYEDFECSSEDDHEEQTEQLRNLEAEEDPSGPAEEQVLKEDFINVDAIPHVDPELDMSVCSIDGDSVKKTNEVPNKPKIKLLRRGQTLGDVVSRDGSSKNNEIGAGQLQSKPQITPANDRDVQRSASHYMDAFVPPQESPAPNPENFVNTVPSINNQSDPRSGSQELLKLLKKPSLAQPHNDQPVLESSPVQTGPASSNGAGTELLQLLKGNREHNAALQHDVQPTQNQKPIHQVPNPPNAINPPPSTLTGSTSPYSTPSHLGNFLPFVTSPSASQPASHMSSPQNNIAFAPNFHGVDAFNLSQSDRGAANELLNMLHKRQ</sequence>
<dbReference type="AlphaFoldDB" id="A0A1G4ITR8"/>
<evidence type="ECO:0000313" key="14">
    <source>
        <dbReference type="Proteomes" id="UP000191024"/>
    </source>
</evidence>